<dbReference type="GO" id="GO:0005829">
    <property type="term" value="C:cytosol"/>
    <property type="evidence" value="ECO:0007669"/>
    <property type="project" value="TreeGrafter"/>
</dbReference>
<feature type="region of interest" description="Disordered" evidence="10">
    <location>
        <begin position="612"/>
        <end position="668"/>
    </location>
</feature>
<evidence type="ECO:0000256" key="3">
    <source>
        <dbReference type="ARBA" id="ARBA00022679"/>
    </source>
</evidence>
<evidence type="ECO:0000256" key="5">
    <source>
        <dbReference type="ARBA" id="ARBA00022777"/>
    </source>
</evidence>
<dbReference type="GO" id="GO:0004674">
    <property type="term" value="F:protein serine/threonine kinase activity"/>
    <property type="evidence" value="ECO:0007669"/>
    <property type="project" value="UniProtKB-KW"/>
</dbReference>
<keyword evidence="2" id="KW-0723">Serine/threonine-protein kinase</keyword>
<feature type="region of interest" description="Disordered" evidence="10">
    <location>
        <begin position="563"/>
        <end position="584"/>
    </location>
</feature>
<protein>
    <recommendedName>
        <fullName evidence="1">non-specific serine/threonine protein kinase</fullName>
        <ecNumber evidence="1">2.7.11.1</ecNumber>
    </recommendedName>
</protein>
<dbReference type="InterPro" id="IPR008271">
    <property type="entry name" value="Ser/Thr_kinase_AS"/>
</dbReference>
<dbReference type="AlphaFoldDB" id="A0AAW0Q802"/>
<dbReference type="Gene3D" id="3.30.450.20">
    <property type="entry name" value="PAS domain"/>
    <property type="match status" value="1"/>
</dbReference>
<evidence type="ECO:0000313" key="12">
    <source>
        <dbReference type="EMBL" id="KAK7945689.1"/>
    </source>
</evidence>
<evidence type="ECO:0000256" key="9">
    <source>
        <dbReference type="PROSITE-ProRule" id="PRU10141"/>
    </source>
</evidence>
<dbReference type="PROSITE" id="PS00107">
    <property type="entry name" value="PROTEIN_KINASE_ATP"/>
    <property type="match status" value="1"/>
</dbReference>
<gene>
    <name evidence="12" type="ORF">WMY93_001417</name>
</gene>
<evidence type="ECO:0000259" key="11">
    <source>
        <dbReference type="PROSITE" id="PS50011"/>
    </source>
</evidence>
<feature type="compositionally biased region" description="Basic and acidic residues" evidence="10">
    <location>
        <begin position="1014"/>
        <end position="1025"/>
    </location>
</feature>
<sequence>MSFSSEFSFRTIQGAKPDHRGATMSALTEISPGLIDDDFELNKTYPCAQIPQLKKNLLVLRDQCALGSMTEQLNKVCNRAPARNNKMSKPHWSSASLPHLHTASQTDETLFCQLTESHCVLSQSPAVLNPNKTILIVDPNTQKIISVNDQACKLYDSSPDELVGKKLSQMLTKSSTIIMDALEEDYLLSDGTVASVLGKVVEAVLPSGEVLVSVCTYKQLQGNWVFIIENVERLSAFLSFSQSCDKVFAHLFGYDCAEELTGMSIKTLIPSLQIHFQSPVLPKCLRMQRLQGKSKLGAPIPVCIKLQGALLLKMDNLNPSAAPSLEYSANAWAFTPLSGLLLFHSDGLIYSIPNHLSLSLFGYSKNELVGKNVTFLMPGFFEWMDTNGKESHLQNNQVEGNNDTTSKMSKAADPSSLVAGDMATVNQAVKDRTIGRGRIFTGSSTRLNHQASVLSNLTPPAVTSTRMPMPDNTLELLQEAACIAPCSAEIESVDTTEELLQTFALVEPPGEDTYCLVSTKVKCKEKKSNRKKQTCGDVINDDLQDSSFEVISMESRSSSGFCEKFAGQAGSDPGQPEQSSSAHAAESASCFLDLNSDGELVTRALADLDLSGNLEPLSGRQSSQRSTTTCDTAELLRTPPPSVSENNKGRCSPTHLENPTSVPNGSEQSQLMRIHPLSDSHVTSTPKKQKEPLDMPIVEGQFVGCAYHRDGTQIDVQCEVCKASLSDGSFLYCLWFCRLGHQGSLFLTNKSLHEESKSSVGEKIGDGTDGEALHTTMDLEHSCACDGQFEEEYQTLKAVGKGAFGFVWKALRRSDGQEVVVKFINKSRVVSDSWVDDPMLGRVSQEIAILTRVQHHNIVKLVAAVFYLRTKNILHRDIKDENIIIDKCFHIRLIDFGSAAMMMPGKLFYNFCGTLEYCSPEVLQGNPVAGGLSGLLYPDPIERMTLDQLLLQSWISQPISLSEYSWAEVVSSNPSFCSPPPSEFGPKEYFEKDLFPDHGDETLPDDEEEEEDERFALENELQKYL</sequence>
<evidence type="ECO:0000256" key="1">
    <source>
        <dbReference type="ARBA" id="ARBA00012513"/>
    </source>
</evidence>
<dbReference type="Pfam" id="PF00069">
    <property type="entry name" value="Pkinase"/>
    <property type="match status" value="1"/>
</dbReference>
<dbReference type="InterPro" id="IPR017441">
    <property type="entry name" value="Protein_kinase_ATP_BS"/>
</dbReference>
<dbReference type="GO" id="GO:0035556">
    <property type="term" value="P:intracellular signal transduction"/>
    <property type="evidence" value="ECO:0007669"/>
    <property type="project" value="TreeGrafter"/>
</dbReference>
<dbReference type="PROSITE" id="PS50011">
    <property type="entry name" value="PROTEIN_KINASE_DOM"/>
    <property type="match status" value="1"/>
</dbReference>
<dbReference type="SUPFAM" id="SSF56112">
    <property type="entry name" value="Protein kinase-like (PK-like)"/>
    <property type="match status" value="1"/>
</dbReference>
<dbReference type="SUPFAM" id="SSF55785">
    <property type="entry name" value="PYP-like sensor domain (PAS domain)"/>
    <property type="match status" value="1"/>
</dbReference>
<evidence type="ECO:0000256" key="2">
    <source>
        <dbReference type="ARBA" id="ARBA00022527"/>
    </source>
</evidence>
<dbReference type="PANTHER" id="PTHR24346">
    <property type="entry name" value="MAP/MICROTUBULE AFFINITY-REGULATING KINASE"/>
    <property type="match status" value="1"/>
</dbReference>
<feature type="compositionally biased region" description="Polar residues" evidence="10">
    <location>
        <begin position="655"/>
        <end position="668"/>
    </location>
</feature>
<dbReference type="GO" id="GO:0005634">
    <property type="term" value="C:nucleus"/>
    <property type="evidence" value="ECO:0007669"/>
    <property type="project" value="TreeGrafter"/>
</dbReference>
<feature type="compositionally biased region" description="Acidic residues" evidence="10">
    <location>
        <begin position="1002"/>
        <end position="1013"/>
    </location>
</feature>
<dbReference type="Gene3D" id="1.10.510.10">
    <property type="entry name" value="Transferase(Phosphotransferase) domain 1"/>
    <property type="match status" value="2"/>
</dbReference>
<dbReference type="CDD" id="cd00130">
    <property type="entry name" value="PAS"/>
    <property type="match status" value="1"/>
</dbReference>
<dbReference type="InterPro" id="IPR000014">
    <property type="entry name" value="PAS"/>
</dbReference>
<accession>A0AAW0Q802</accession>
<feature type="compositionally biased region" description="Low complexity" evidence="10">
    <location>
        <begin position="620"/>
        <end position="629"/>
    </location>
</feature>
<feature type="domain" description="Protein kinase" evidence="11">
    <location>
        <begin position="793"/>
        <end position="1025"/>
    </location>
</feature>
<dbReference type="GO" id="GO:0005524">
    <property type="term" value="F:ATP binding"/>
    <property type="evidence" value="ECO:0007669"/>
    <property type="project" value="UniProtKB-UniRule"/>
</dbReference>
<feature type="binding site" evidence="9">
    <location>
        <position position="822"/>
    </location>
    <ligand>
        <name>ATP</name>
        <dbReference type="ChEBI" id="CHEBI:30616"/>
    </ligand>
</feature>
<keyword evidence="6 9" id="KW-0067">ATP-binding</keyword>
<dbReference type="Proteomes" id="UP001460270">
    <property type="component" value="Unassembled WGS sequence"/>
</dbReference>
<dbReference type="InterPro" id="IPR035965">
    <property type="entry name" value="PAS-like_dom_sf"/>
</dbReference>
<organism evidence="12 13">
    <name type="scientific">Mugilogobius chulae</name>
    <name type="common">yellowstripe goby</name>
    <dbReference type="NCBI Taxonomy" id="88201"/>
    <lineage>
        <taxon>Eukaryota</taxon>
        <taxon>Metazoa</taxon>
        <taxon>Chordata</taxon>
        <taxon>Craniata</taxon>
        <taxon>Vertebrata</taxon>
        <taxon>Euteleostomi</taxon>
        <taxon>Actinopterygii</taxon>
        <taxon>Neopterygii</taxon>
        <taxon>Teleostei</taxon>
        <taxon>Neoteleostei</taxon>
        <taxon>Acanthomorphata</taxon>
        <taxon>Gobiaria</taxon>
        <taxon>Gobiiformes</taxon>
        <taxon>Gobioidei</taxon>
        <taxon>Gobiidae</taxon>
        <taxon>Gobionellinae</taxon>
        <taxon>Mugilogobius</taxon>
    </lineage>
</organism>
<proteinExistence type="predicted"/>
<name>A0AAW0Q802_9GOBI</name>
<dbReference type="SMART" id="SM00220">
    <property type="entry name" value="S_TKc"/>
    <property type="match status" value="1"/>
</dbReference>
<evidence type="ECO:0000256" key="4">
    <source>
        <dbReference type="ARBA" id="ARBA00022741"/>
    </source>
</evidence>
<dbReference type="PANTHER" id="PTHR24346:SF51">
    <property type="entry name" value="PAS DOMAIN-CONTAINING SERINE_THREONINE-PROTEIN KINASE"/>
    <property type="match status" value="1"/>
</dbReference>
<keyword evidence="4 9" id="KW-0547">Nucleotide-binding</keyword>
<evidence type="ECO:0000313" key="13">
    <source>
        <dbReference type="Proteomes" id="UP001460270"/>
    </source>
</evidence>
<feature type="region of interest" description="Disordered" evidence="10">
    <location>
        <begin position="392"/>
        <end position="411"/>
    </location>
</feature>
<feature type="compositionally biased region" description="Polar residues" evidence="10">
    <location>
        <begin position="393"/>
        <end position="408"/>
    </location>
</feature>
<feature type="region of interest" description="Disordered" evidence="10">
    <location>
        <begin position="977"/>
        <end position="1025"/>
    </location>
</feature>
<dbReference type="PROSITE" id="PS00108">
    <property type="entry name" value="PROTEIN_KINASE_ST"/>
    <property type="match status" value="1"/>
</dbReference>
<evidence type="ECO:0000256" key="8">
    <source>
        <dbReference type="ARBA" id="ARBA00048679"/>
    </source>
</evidence>
<keyword evidence="3" id="KW-0808">Transferase</keyword>
<dbReference type="Pfam" id="PF13426">
    <property type="entry name" value="PAS_9"/>
    <property type="match status" value="1"/>
</dbReference>
<feature type="compositionally biased region" description="Basic and acidic residues" evidence="10">
    <location>
        <begin position="985"/>
        <end position="1001"/>
    </location>
</feature>
<dbReference type="EMBL" id="JBBPFD010000001">
    <property type="protein sequence ID" value="KAK7945689.1"/>
    <property type="molecule type" value="Genomic_DNA"/>
</dbReference>
<dbReference type="InterPro" id="IPR011009">
    <property type="entry name" value="Kinase-like_dom_sf"/>
</dbReference>
<comment type="catalytic activity">
    <reaction evidence="7">
        <text>L-threonyl-[protein] + ATP = O-phospho-L-threonyl-[protein] + ADP + H(+)</text>
        <dbReference type="Rhea" id="RHEA:46608"/>
        <dbReference type="Rhea" id="RHEA-COMP:11060"/>
        <dbReference type="Rhea" id="RHEA-COMP:11605"/>
        <dbReference type="ChEBI" id="CHEBI:15378"/>
        <dbReference type="ChEBI" id="CHEBI:30013"/>
        <dbReference type="ChEBI" id="CHEBI:30616"/>
        <dbReference type="ChEBI" id="CHEBI:61977"/>
        <dbReference type="ChEBI" id="CHEBI:456216"/>
        <dbReference type="EC" id="2.7.11.1"/>
    </reaction>
</comment>
<comment type="catalytic activity">
    <reaction evidence="8">
        <text>L-seryl-[protein] + ATP = O-phospho-L-seryl-[protein] + ADP + H(+)</text>
        <dbReference type="Rhea" id="RHEA:17989"/>
        <dbReference type="Rhea" id="RHEA-COMP:9863"/>
        <dbReference type="Rhea" id="RHEA-COMP:11604"/>
        <dbReference type="ChEBI" id="CHEBI:15378"/>
        <dbReference type="ChEBI" id="CHEBI:29999"/>
        <dbReference type="ChEBI" id="CHEBI:30616"/>
        <dbReference type="ChEBI" id="CHEBI:83421"/>
        <dbReference type="ChEBI" id="CHEBI:456216"/>
        <dbReference type="EC" id="2.7.11.1"/>
    </reaction>
</comment>
<evidence type="ECO:0000256" key="6">
    <source>
        <dbReference type="ARBA" id="ARBA00022840"/>
    </source>
</evidence>
<keyword evidence="5" id="KW-0418">Kinase</keyword>
<dbReference type="EC" id="2.7.11.1" evidence="1"/>
<reference evidence="13" key="1">
    <citation type="submission" date="2024-04" db="EMBL/GenBank/DDBJ databases">
        <title>Salinicola lusitanus LLJ914,a marine bacterium isolated from the Okinawa Trough.</title>
        <authorList>
            <person name="Li J."/>
        </authorList>
    </citation>
    <scope>NUCLEOTIDE SEQUENCE [LARGE SCALE GENOMIC DNA]</scope>
</reference>
<keyword evidence="13" id="KW-1185">Reference proteome</keyword>
<evidence type="ECO:0000256" key="10">
    <source>
        <dbReference type="SAM" id="MobiDB-lite"/>
    </source>
</evidence>
<dbReference type="InterPro" id="IPR000719">
    <property type="entry name" value="Prot_kinase_dom"/>
</dbReference>
<dbReference type="GO" id="GO:0045719">
    <property type="term" value="P:negative regulation of glycogen biosynthetic process"/>
    <property type="evidence" value="ECO:0007669"/>
    <property type="project" value="TreeGrafter"/>
</dbReference>
<evidence type="ECO:0000256" key="7">
    <source>
        <dbReference type="ARBA" id="ARBA00047899"/>
    </source>
</evidence>
<comment type="caution">
    <text evidence="12">The sequence shown here is derived from an EMBL/GenBank/DDBJ whole genome shotgun (WGS) entry which is preliminary data.</text>
</comment>